<keyword evidence="2" id="KW-1185">Reference proteome</keyword>
<reference evidence="1 2" key="1">
    <citation type="submission" date="2024-02" db="EMBL/GenBank/DDBJ databases">
        <title>High-quality chromosome-scale genome assembly of Pensacola bahiagrass (Paspalum notatum Flugge var. saurae).</title>
        <authorList>
            <person name="Vega J.M."/>
            <person name="Podio M."/>
            <person name="Orjuela J."/>
            <person name="Siena L.A."/>
            <person name="Pessino S.C."/>
            <person name="Combes M.C."/>
            <person name="Mariac C."/>
            <person name="Albertini E."/>
            <person name="Pupilli F."/>
            <person name="Ortiz J.P.A."/>
            <person name="Leblanc O."/>
        </authorList>
    </citation>
    <scope>NUCLEOTIDE SEQUENCE [LARGE SCALE GENOMIC DNA]</scope>
    <source>
        <strain evidence="1">R1</strain>
        <tissue evidence="1">Leaf</tissue>
    </source>
</reference>
<sequence>MEERWGGTEAAWKDEAVRRRHGAPKREQVLCVEHSCLAPLRRDLDLDLRQHQVHGYLALRHPIPVSPIPTSPVKEKPQGQPAQAASPGAICCSANAVSRSLHPLHIVKVIAAHSVLLCAPEVALTFNISVRNLMM</sequence>
<dbReference type="EMBL" id="CP144747">
    <property type="protein sequence ID" value="WVZ66940.1"/>
    <property type="molecule type" value="Genomic_DNA"/>
</dbReference>
<name>A0AAQ3WMN4_PASNO</name>
<dbReference type="Proteomes" id="UP001341281">
    <property type="component" value="Chromosome 03"/>
</dbReference>
<organism evidence="1 2">
    <name type="scientific">Paspalum notatum var. saurae</name>
    <dbReference type="NCBI Taxonomy" id="547442"/>
    <lineage>
        <taxon>Eukaryota</taxon>
        <taxon>Viridiplantae</taxon>
        <taxon>Streptophyta</taxon>
        <taxon>Embryophyta</taxon>
        <taxon>Tracheophyta</taxon>
        <taxon>Spermatophyta</taxon>
        <taxon>Magnoliopsida</taxon>
        <taxon>Liliopsida</taxon>
        <taxon>Poales</taxon>
        <taxon>Poaceae</taxon>
        <taxon>PACMAD clade</taxon>
        <taxon>Panicoideae</taxon>
        <taxon>Andropogonodae</taxon>
        <taxon>Paspaleae</taxon>
        <taxon>Paspalinae</taxon>
        <taxon>Paspalum</taxon>
    </lineage>
</organism>
<proteinExistence type="predicted"/>
<evidence type="ECO:0000313" key="1">
    <source>
        <dbReference type="EMBL" id="WVZ66940.1"/>
    </source>
</evidence>
<evidence type="ECO:0000313" key="2">
    <source>
        <dbReference type="Proteomes" id="UP001341281"/>
    </source>
</evidence>
<protein>
    <submittedName>
        <fullName evidence="1">Uncharacterized protein</fullName>
    </submittedName>
</protein>
<accession>A0AAQ3WMN4</accession>
<gene>
    <name evidence="1" type="ORF">U9M48_016092</name>
</gene>
<dbReference type="AlphaFoldDB" id="A0AAQ3WMN4"/>